<sequence length="275" mass="30957">MFSDRSTVTPVRKFKGYSKKSNSQKYTVICLTVIGLCLVGTGIALIIVGDVYDVEDLLILGPIFLIAGVGFTIMMVVIITKPLCEKIARKNKIRCEKQEKHKGNKSKIKIVVEDNYTLPVTKTESKPYFQDYQEKLKEAEEVNRRQSPSKEELYEKSAVSEEHLMSKFLPPGAIEFENERHFSDNGSDNDSKEILKSKHQTYDIYGNGGADRFSSSRNHTPIPETVKGDAHTMDQCVISSQIASLENFNPSELPVYSDEARNSPLPNDIEELSKL</sequence>
<feature type="transmembrane region" description="Helical" evidence="2">
    <location>
        <begin position="26"/>
        <end position="47"/>
    </location>
</feature>
<keyword evidence="4" id="KW-1185">Reference proteome</keyword>
<dbReference type="OrthoDB" id="10276546at2759"/>
<organism evidence="3 4">
    <name type="scientific">Mytilus galloprovincialis</name>
    <name type="common">Mediterranean mussel</name>
    <dbReference type="NCBI Taxonomy" id="29158"/>
    <lineage>
        <taxon>Eukaryota</taxon>
        <taxon>Metazoa</taxon>
        <taxon>Spiralia</taxon>
        <taxon>Lophotrochozoa</taxon>
        <taxon>Mollusca</taxon>
        <taxon>Bivalvia</taxon>
        <taxon>Autobranchia</taxon>
        <taxon>Pteriomorphia</taxon>
        <taxon>Mytilida</taxon>
        <taxon>Mytiloidea</taxon>
        <taxon>Mytilidae</taxon>
        <taxon>Mytilinae</taxon>
        <taxon>Mytilus</taxon>
    </lineage>
</organism>
<keyword evidence="2" id="KW-0812">Transmembrane</keyword>
<dbReference type="EMBL" id="UYJE01002404">
    <property type="protein sequence ID" value="VDI10444.1"/>
    <property type="molecule type" value="Genomic_DNA"/>
</dbReference>
<evidence type="ECO:0000256" key="2">
    <source>
        <dbReference type="SAM" id="Phobius"/>
    </source>
</evidence>
<keyword evidence="2" id="KW-0472">Membrane</keyword>
<comment type="caution">
    <text evidence="3">The sequence shown here is derived from an EMBL/GenBank/DDBJ whole genome shotgun (WGS) entry which is preliminary data.</text>
</comment>
<dbReference type="Proteomes" id="UP000596742">
    <property type="component" value="Unassembled WGS sequence"/>
</dbReference>
<evidence type="ECO:0000256" key="1">
    <source>
        <dbReference type="SAM" id="MobiDB-lite"/>
    </source>
</evidence>
<dbReference type="AlphaFoldDB" id="A0A8B6CW15"/>
<proteinExistence type="predicted"/>
<keyword evidence="2" id="KW-1133">Transmembrane helix</keyword>
<feature type="transmembrane region" description="Helical" evidence="2">
    <location>
        <begin position="59"/>
        <end position="84"/>
    </location>
</feature>
<feature type="region of interest" description="Disordered" evidence="1">
    <location>
        <begin position="252"/>
        <end position="275"/>
    </location>
</feature>
<protein>
    <submittedName>
        <fullName evidence="3">Uncharacterized protein</fullName>
    </submittedName>
</protein>
<evidence type="ECO:0000313" key="3">
    <source>
        <dbReference type="EMBL" id="VDI10444.1"/>
    </source>
</evidence>
<name>A0A8B6CW15_MYTGA</name>
<accession>A0A8B6CW15</accession>
<evidence type="ECO:0000313" key="4">
    <source>
        <dbReference type="Proteomes" id="UP000596742"/>
    </source>
</evidence>
<gene>
    <name evidence="3" type="ORF">MGAL_10B052204</name>
</gene>
<reference evidence="3" key="1">
    <citation type="submission" date="2018-11" db="EMBL/GenBank/DDBJ databases">
        <authorList>
            <person name="Alioto T."/>
            <person name="Alioto T."/>
        </authorList>
    </citation>
    <scope>NUCLEOTIDE SEQUENCE</scope>
</reference>